<dbReference type="eggNOG" id="KOG0891">
    <property type="taxonomic scope" value="Eukaryota"/>
</dbReference>
<protein>
    <submittedName>
        <fullName evidence="3">Uncharacterized protein</fullName>
    </submittedName>
</protein>
<dbReference type="GO" id="GO:0006302">
    <property type="term" value="P:double-strand break repair"/>
    <property type="evidence" value="ECO:0007669"/>
    <property type="project" value="TreeGrafter"/>
</dbReference>
<dbReference type="InterPro" id="IPR037706">
    <property type="entry name" value="DNA-PK_dom"/>
</dbReference>
<dbReference type="PANTHER" id="PTHR11139:SF68">
    <property type="entry name" value="DNA-DEPENDENT PROTEIN KINASE CATALYTIC SUBUNIT"/>
    <property type="match status" value="1"/>
</dbReference>
<evidence type="ECO:0000259" key="2">
    <source>
        <dbReference type="PROSITE" id="PS51190"/>
    </source>
</evidence>
<dbReference type="AlphaFoldDB" id="A4S5R2"/>
<dbReference type="InterPro" id="IPR011009">
    <property type="entry name" value="Kinase-like_dom_sf"/>
</dbReference>
<sequence>MLTSAIATARREKTSVNAALKHAEAQIVAVWVKEFPGLNNASRIRLSDFSSWFASYASFAGVSTALEIPGQYDNINAPPDMERHVTIMGFAPEVQVFESKQRPKKITMRGSDGRDYQFIVKGGEDLRQDERIQRLFRAMNGLLASNTESRGRGLEVRTFHVSPLSNRTGLIEFLRKTSPLLRLLNKPVEEANVTAFVEHQRWIKERATGLGKRKRESAHVDATTHSDYLSAIGKASKDDSVAILTRLKSATTSPDALRKILFTAAGSAEAFVMMRQSFATSLASSSICGYVAGVGDRHLDNILLDISTGELVHIDFGYAFGTATHALPIPELVPFRATPALLDVFSPLNARTWLETDMCRTMKALQDGSTLLKGVMDIFLRDPLIDWERESVSAGTQSHIQNRITRAWGKLELDNPAVVVVDECESKHKNSAHWTDLRKTLVGANAPPAKKCTDVEHQIRALLDLATNPELLAVAWSGWRPWL</sequence>
<feature type="domain" description="PI3K/PI4K catalytic" evidence="1">
    <location>
        <begin position="90"/>
        <end position="432"/>
    </location>
</feature>
<dbReference type="GeneID" id="5004916"/>
<dbReference type="GO" id="GO:0005634">
    <property type="term" value="C:nucleus"/>
    <property type="evidence" value="ECO:0007669"/>
    <property type="project" value="TreeGrafter"/>
</dbReference>
<name>A4S5R2_OSTLU</name>
<feature type="domain" description="FATC" evidence="2">
    <location>
        <begin position="451"/>
        <end position="483"/>
    </location>
</feature>
<dbReference type="Pfam" id="PF02260">
    <property type="entry name" value="FATC"/>
    <property type="match status" value="1"/>
</dbReference>
<dbReference type="STRING" id="436017.A4S5R2"/>
<dbReference type="CDD" id="cd05172">
    <property type="entry name" value="PIKKc_DNA-PK"/>
    <property type="match status" value="1"/>
</dbReference>
<dbReference type="SMART" id="SM01343">
    <property type="entry name" value="FATC"/>
    <property type="match status" value="1"/>
</dbReference>
<dbReference type="PANTHER" id="PTHR11139">
    <property type="entry name" value="ATAXIA TELANGIECTASIA MUTATED ATM -RELATED"/>
    <property type="match status" value="1"/>
</dbReference>
<dbReference type="GO" id="GO:0004677">
    <property type="term" value="F:DNA-dependent protein kinase activity"/>
    <property type="evidence" value="ECO:0007669"/>
    <property type="project" value="InterPro"/>
</dbReference>
<dbReference type="Pfam" id="PF00454">
    <property type="entry name" value="PI3_PI4_kinase"/>
    <property type="match status" value="1"/>
</dbReference>
<dbReference type="InterPro" id="IPR000403">
    <property type="entry name" value="PI3/4_kinase_cat_dom"/>
</dbReference>
<dbReference type="PROSITE" id="PS50290">
    <property type="entry name" value="PI3_4_KINASE_3"/>
    <property type="match status" value="1"/>
</dbReference>
<dbReference type="Gene3D" id="3.30.1010.10">
    <property type="entry name" value="Phosphatidylinositol 3-kinase Catalytic Subunit, Chain A, domain 4"/>
    <property type="match status" value="1"/>
</dbReference>
<dbReference type="KEGG" id="olu:OSTLU_39103"/>
<evidence type="ECO:0000313" key="4">
    <source>
        <dbReference type="Proteomes" id="UP000001568"/>
    </source>
</evidence>
<dbReference type="InterPro" id="IPR050517">
    <property type="entry name" value="DDR_Repair_Kinase"/>
</dbReference>
<dbReference type="OrthoDB" id="498235at2759"/>
<dbReference type="EMBL" id="CP000592">
    <property type="protein sequence ID" value="ABO98946.1"/>
    <property type="molecule type" value="Genomic_DNA"/>
</dbReference>
<dbReference type="PROSITE" id="PS51190">
    <property type="entry name" value="FATC"/>
    <property type="match status" value="1"/>
</dbReference>
<dbReference type="OMA" id="IEWMNDT"/>
<dbReference type="Gene3D" id="1.10.1070.11">
    <property type="entry name" value="Phosphatidylinositol 3-/4-kinase, catalytic domain"/>
    <property type="match status" value="1"/>
</dbReference>
<reference evidence="3 4" key="1">
    <citation type="journal article" date="2007" name="Proc. Natl. Acad. Sci. U.S.A.">
        <title>The tiny eukaryote Ostreococcus provides genomic insights into the paradox of plankton speciation.</title>
        <authorList>
            <person name="Palenik B."/>
            <person name="Grimwood J."/>
            <person name="Aerts A."/>
            <person name="Rouze P."/>
            <person name="Salamov A."/>
            <person name="Putnam N."/>
            <person name="Dupont C."/>
            <person name="Jorgensen R."/>
            <person name="Derelle E."/>
            <person name="Rombauts S."/>
            <person name="Zhou K."/>
            <person name="Otillar R."/>
            <person name="Merchant S.S."/>
            <person name="Podell S."/>
            <person name="Gaasterland T."/>
            <person name="Napoli C."/>
            <person name="Gendler K."/>
            <person name="Manuell A."/>
            <person name="Tai V."/>
            <person name="Vallon O."/>
            <person name="Piganeau G."/>
            <person name="Jancek S."/>
            <person name="Heijde M."/>
            <person name="Jabbari K."/>
            <person name="Bowler C."/>
            <person name="Lohr M."/>
            <person name="Robbens S."/>
            <person name="Werner G."/>
            <person name="Dubchak I."/>
            <person name="Pazour G.J."/>
            <person name="Ren Q."/>
            <person name="Paulsen I."/>
            <person name="Delwiche C."/>
            <person name="Schmutz J."/>
            <person name="Rokhsar D."/>
            <person name="Van de Peer Y."/>
            <person name="Moreau H."/>
            <person name="Grigoriev I.V."/>
        </authorList>
    </citation>
    <scope>NUCLEOTIDE SEQUENCE [LARGE SCALE GENOMIC DNA]</scope>
    <source>
        <strain evidence="3 4">CCE9901</strain>
    </source>
</reference>
<dbReference type="GO" id="GO:0000723">
    <property type="term" value="P:telomere maintenance"/>
    <property type="evidence" value="ECO:0007669"/>
    <property type="project" value="TreeGrafter"/>
</dbReference>
<dbReference type="HOGENOM" id="CLU_000178_9_2_1"/>
<gene>
    <name evidence="3" type="ORF">OSTLU_39103</name>
</gene>
<dbReference type="Proteomes" id="UP000001568">
    <property type="component" value="Chromosome 12"/>
</dbReference>
<dbReference type="SMART" id="SM00146">
    <property type="entry name" value="PI3Kc"/>
    <property type="match status" value="1"/>
</dbReference>
<dbReference type="InterPro" id="IPR036940">
    <property type="entry name" value="PI3/4_kinase_cat_sf"/>
</dbReference>
<evidence type="ECO:0000313" key="3">
    <source>
        <dbReference type="EMBL" id="ABO98946.1"/>
    </source>
</evidence>
<evidence type="ECO:0000259" key="1">
    <source>
        <dbReference type="PROSITE" id="PS50290"/>
    </source>
</evidence>
<accession>A4S5R2</accession>
<organism evidence="3 4">
    <name type="scientific">Ostreococcus lucimarinus (strain CCE9901)</name>
    <dbReference type="NCBI Taxonomy" id="436017"/>
    <lineage>
        <taxon>Eukaryota</taxon>
        <taxon>Viridiplantae</taxon>
        <taxon>Chlorophyta</taxon>
        <taxon>Mamiellophyceae</taxon>
        <taxon>Mamiellales</taxon>
        <taxon>Bathycoccaceae</taxon>
        <taxon>Ostreococcus</taxon>
    </lineage>
</organism>
<dbReference type="RefSeq" id="XP_001420653.1">
    <property type="nucleotide sequence ID" value="XM_001420616.1"/>
</dbReference>
<proteinExistence type="predicted"/>
<dbReference type="Gramene" id="ABO98946">
    <property type="protein sequence ID" value="ABO98946"/>
    <property type="gene ID" value="OSTLU_39103"/>
</dbReference>
<keyword evidence="4" id="KW-1185">Reference proteome</keyword>
<dbReference type="InterPro" id="IPR003152">
    <property type="entry name" value="FATC_dom"/>
</dbReference>
<dbReference type="SUPFAM" id="SSF56112">
    <property type="entry name" value="Protein kinase-like (PK-like)"/>
    <property type="match status" value="1"/>
</dbReference>